<reference evidence="5 6" key="1">
    <citation type="submission" date="2019-11" db="EMBL/GenBank/DDBJ databases">
        <title>Complete genome sequence of Spiroplasma tabanidicola TAUS-1 (DSM 22603).</title>
        <authorList>
            <person name="Huang C.-T."/>
            <person name="Lin Y.-C."/>
            <person name="Kuo C.-H."/>
        </authorList>
    </citation>
    <scope>NUCLEOTIDE SEQUENCE [LARGE SCALE GENOMIC DNA]</scope>
    <source>
        <strain evidence="5 6">TAUS-1</strain>
    </source>
</reference>
<dbReference type="CDD" id="cd06257">
    <property type="entry name" value="DnaJ"/>
    <property type="match status" value="1"/>
</dbReference>
<evidence type="ECO:0000313" key="6">
    <source>
        <dbReference type="Proteomes" id="UP000424468"/>
    </source>
</evidence>
<dbReference type="Gene3D" id="1.10.287.110">
    <property type="entry name" value="DnaJ domain"/>
    <property type="match status" value="1"/>
</dbReference>
<dbReference type="PANTHER" id="PTHR45188">
    <property type="entry name" value="DNAJ PROTEIN P58IPK HOMOLOG"/>
    <property type="match status" value="1"/>
</dbReference>
<feature type="transmembrane region" description="Helical" evidence="3">
    <location>
        <begin position="313"/>
        <end position="335"/>
    </location>
</feature>
<accession>A0A6I6C9G8</accession>
<dbReference type="Pfam" id="PF00226">
    <property type="entry name" value="DnaJ"/>
    <property type="match status" value="1"/>
</dbReference>
<feature type="transmembrane region" description="Helical" evidence="3">
    <location>
        <begin position="220"/>
        <end position="241"/>
    </location>
</feature>
<feature type="transmembrane region" description="Helical" evidence="3">
    <location>
        <begin position="135"/>
        <end position="158"/>
    </location>
</feature>
<dbReference type="GO" id="GO:0004175">
    <property type="term" value="F:endopeptidase activity"/>
    <property type="evidence" value="ECO:0007669"/>
    <property type="project" value="UniProtKB-ARBA"/>
</dbReference>
<dbReference type="PROSITE" id="PS50076">
    <property type="entry name" value="DNAJ_2"/>
    <property type="match status" value="1"/>
</dbReference>
<dbReference type="EMBL" id="CP046276">
    <property type="protein sequence ID" value="QGS51565.1"/>
    <property type="molecule type" value="Genomic_DNA"/>
</dbReference>
<dbReference type="KEGG" id="stab:STABA_v1c01980"/>
<dbReference type="SMART" id="SM00271">
    <property type="entry name" value="DnaJ"/>
    <property type="match status" value="1"/>
</dbReference>
<keyword evidence="5" id="KW-0645">Protease</keyword>
<keyword evidence="3" id="KW-0812">Transmembrane</keyword>
<dbReference type="SUPFAM" id="SSF46565">
    <property type="entry name" value="Chaperone J-domain"/>
    <property type="match status" value="1"/>
</dbReference>
<feature type="domain" description="J" evidence="4">
    <location>
        <begin position="6"/>
        <end position="68"/>
    </location>
</feature>
<proteinExistence type="predicted"/>
<sequence length="416" mass="47608">MINKKDYYKILDVNKETKIKDIKKSYKDKAKELNVNVDMENKNDFIELCEAAIVLTDKKKKRLYDNGGFEKVYGNNLENYTVLSFDDSYKFFMGKYKDTNNKIFLNKFTNFQEKVYGLTTSGFNFKSLKWKTDGLIFLASTLFFPFLISVMAKLLFTWSDKTETALQFIYIISVTVGAIVLIAYHKSGYFKYGYAWQFLFVIIPLLALILVIAFSNANQYILAMVVNLVPKFILLILILYIDKKTRKIIIETFKKHWLTLLITCVFGFIIIIGINLLVSGVIEQKLFKLAESKNESNLAGALSDQNASKTTKITYAILLVLYAVMVAPFVEEMAFRSAWFLNVSNKWLAYVTSSIAFGFIHYGFSGDFEHVLSYSAGGFILGGVFIWTKGNITYSWLVHMGNNLFAVIVLLVSVSW</sequence>
<feature type="transmembrane region" description="Helical" evidence="3">
    <location>
        <begin position="370"/>
        <end position="387"/>
    </location>
</feature>
<keyword evidence="6" id="KW-1185">Reference proteome</keyword>
<dbReference type="InterPro" id="IPR036869">
    <property type="entry name" value="J_dom_sf"/>
</dbReference>
<dbReference type="OrthoDB" id="398378at2"/>
<keyword evidence="2" id="KW-0802">TPR repeat</keyword>
<dbReference type="PANTHER" id="PTHR45188:SF2">
    <property type="entry name" value="DNAJ HOMOLOG SUBFAMILY C MEMBER 7"/>
    <property type="match status" value="1"/>
</dbReference>
<keyword evidence="1" id="KW-0677">Repeat</keyword>
<keyword evidence="3" id="KW-1133">Transmembrane helix</keyword>
<dbReference type="GO" id="GO:0080120">
    <property type="term" value="P:CAAX-box protein maturation"/>
    <property type="evidence" value="ECO:0007669"/>
    <property type="project" value="UniProtKB-ARBA"/>
</dbReference>
<evidence type="ECO:0000256" key="3">
    <source>
        <dbReference type="SAM" id="Phobius"/>
    </source>
</evidence>
<feature type="transmembrane region" description="Helical" evidence="3">
    <location>
        <begin position="196"/>
        <end position="214"/>
    </location>
</feature>
<evidence type="ECO:0000313" key="5">
    <source>
        <dbReference type="EMBL" id="QGS51565.1"/>
    </source>
</evidence>
<gene>
    <name evidence="5" type="ORF">STABA_v1c01980</name>
</gene>
<dbReference type="RefSeq" id="WP_156005664.1">
    <property type="nucleotide sequence ID" value="NZ_CP046276.1"/>
</dbReference>
<dbReference type="PRINTS" id="PR00625">
    <property type="entry name" value="JDOMAIN"/>
</dbReference>
<feature type="transmembrane region" description="Helical" evidence="3">
    <location>
        <begin position="394"/>
        <end position="414"/>
    </location>
</feature>
<protein>
    <submittedName>
        <fullName evidence="5">CAAX amino terminal membrane bound protease</fullName>
    </submittedName>
</protein>
<dbReference type="AlphaFoldDB" id="A0A6I6C9G8"/>
<feature type="transmembrane region" description="Helical" evidence="3">
    <location>
        <begin position="164"/>
        <end position="184"/>
    </location>
</feature>
<evidence type="ECO:0000259" key="4">
    <source>
        <dbReference type="PROSITE" id="PS50076"/>
    </source>
</evidence>
<feature type="transmembrane region" description="Helical" evidence="3">
    <location>
        <begin position="347"/>
        <end position="364"/>
    </location>
</feature>
<keyword evidence="5" id="KW-0378">Hydrolase</keyword>
<dbReference type="Pfam" id="PF02517">
    <property type="entry name" value="Rce1-like"/>
    <property type="match status" value="1"/>
</dbReference>
<organism evidence="5 6">
    <name type="scientific">Spiroplasma tabanidicola</name>
    <dbReference type="NCBI Taxonomy" id="324079"/>
    <lineage>
        <taxon>Bacteria</taxon>
        <taxon>Bacillati</taxon>
        <taxon>Mycoplasmatota</taxon>
        <taxon>Mollicutes</taxon>
        <taxon>Entomoplasmatales</taxon>
        <taxon>Spiroplasmataceae</taxon>
        <taxon>Spiroplasma</taxon>
    </lineage>
</organism>
<keyword evidence="3" id="KW-0472">Membrane</keyword>
<dbReference type="Proteomes" id="UP000424468">
    <property type="component" value="Chromosome"/>
</dbReference>
<dbReference type="InterPro" id="IPR003675">
    <property type="entry name" value="Rce1/LyrA-like_dom"/>
</dbReference>
<evidence type="ECO:0000256" key="2">
    <source>
        <dbReference type="ARBA" id="ARBA00022803"/>
    </source>
</evidence>
<feature type="transmembrane region" description="Helical" evidence="3">
    <location>
        <begin position="257"/>
        <end position="282"/>
    </location>
</feature>
<dbReference type="GO" id="GO:0006508">
    <property type="term" value="P:proteolysis"/>
    <property type="evidence" value="ECO:0007669"/>
    <property type="project" value="UniProtKB-KW"/>
</dbReference>
<evidence type="ECO:0000256" key="1">
    <source>
        <dbReference type="ARBA" id="ARBA00022737"/>
    </source>
</evidence>
<dbReference type="InterPro" id="IPR001623">
    <property type="entry name" value="DnaJ_domain"/>
</dbReference>
<name>A0A6I6C9G8_9MOLU</name>